<keyword evidence="2" id="KW-0812">Transmembrane</keyword>
<protein>
    <submittedName>
        <fullName evidence="4">Aryl-sulfate sulfotransferase</fullName>
    </submittedName>
</protein>
<dbReference type="Gene3D" id="2.60.40.3100">
    <property type="entry name" value="Arylsulphate sulphotransferase monomer, N-terminal domain"/>
    <property type="match status" value="1"/>
</dbReference>
<comment type="caution">
    <text evidence="4">The sequence shown here is derived from an EMBL/GenBank/DDBJ whole genome shotgun (WGS) entry which is preliminary data.</text>
</comment>
<dbReference type="AlphaFoldDB" id="A0A9D3A120"/>
<dbReference type="Pfam" id="PF05935">
    <property type="entry name" value="Arylsulfotrans"/>
    <property type="match status" value="1"/>
</dbReference>
<keyword evidence="2" id="KW-1133">Transmembrane helix</keyword>
<dbReference type="Proteomes" id="UP000786989">
    <property type="component" value="Unassembled WGS sequence"/>
</dbReference>
<evidence type="ECO:0000256" key="1">
    <source>
        <dbReference type="SAM" id="MobiDB-lite"/>
    </source>
</evidence>
<feature type="compositionally biased region" description="Basic and acidic residues" evidence="1">
    <location>
        <begin position="1"/>
        <end position="15"/>
    </location>
</feature>
<evidence type="ECO:0000256" key="2">
    <source>
        <dbReference type="SAM" id="Phobius"/>
    </source>
</evidence>
<dbReference type="InterPro" id="IPR053143">
    <property type="entry name" value="Arylsulfate_ST"/>
</dbReference>
<dbReference type="InterPro" id="IPR038477">
    <property type="entry name" value="ASST_N_sf"/>
</dbReference>
<dbReference type="PANTHER" id="PTHR35340">
    <property type="entry name" value="PQQ ENZYME REPEAT PROTEIN-RELATED"/>
    <property type="match status" value="1"/>
</dbReference>
<dbReference type="GO" id="GO:0004062">
    <property type="term" value="F:aryl sulfotransferase activity"/>
    <property type="evidence" value="ECO:0007669"/>
    <property type="project" value="InterPro"/>
</dbReference>
<sequence length="673" mass="73917">MAQDITRDNNKDGKPTPDATGPAGETVPDAIDLAGATAPDATDPTDATASNAPSTEGTTAPDAADSESAAGAKPKMSLKKRLIIAAVILVCAAAIIFAIVMAVAKNFTGQEHAVRSDWSVETGDMLNSDAELNLDIYESSATSEDLRIIQLVPSEVEDEGFTYYDEEVQSRLASGVADVKDMREWTADNPLAILNPFGTGSNGLYLYFETDFETQVTYAVHVEKDGIEDFTATAQNTFLDEDTASSEGDAEYTRAHEFQLIGLVPGETNYVTLTITGSWGNVRQQVTFAVDMPETTSGYSTQLGYEDGDSSQELSNGLYALVRQNGYLGYGFFFDNGGTMRYEMVTEGLGLDRILEYEGDIVVCASSNKLARIDGLGRVVQAYDLGEYELHHDINYEQDNVIVALAERSDATSVEDLVIEIDLETGDVTELIDFTQLMSDYVDGWTHVIGPTDTFFWQAGELDWIHLNSIQWLEDEDSCIVSSRETSTIIKVENVHSDPTVTYLIGDERFWEGTPYEDLSLEQVGSFTPQYGQHAVELDGAGEEAGTYYLLLYDNNYWALSTRSSYAPDLADSVATGTYDVVGAHVSHVYRYLVDENAGTYELVDAFDVPYSSIVSNASHAPESDNYVVNSGISKVFGEYDSDGNLIREFAYECDLQGYRAFKLDFKGFWFMQ</sequence>
<name>A0A9D3A120_9ACTN</name>
<dbReference type="Pfam" id="PF17425">
    <property type="entry name" value="Arylsulfotran_N"/>
    <property type="match status" value="1"/>
</dbReference>
<reference evidence="4" key="2">
    <citation type="submission" date="2021-09" db="EMBL/GenBank/DDBJ databases">
        <authorList>
            <person name="Gilroy R."/>
        </authorList>
    </citation>
    <scope>NUCLEOTIDE SEQUENCE</scope>
    <source>
        <strain evidence="4">ChiGjej6B6-11269</strain>
    </source>
</reference>
<reference evidence="4" key="1">
    <citation type="journal article" date="2021" name="PeerJ">
        <title>Extensive microbial diversity within the chicken gut microbiome revealed by metagenomics and culture.</title>
        <authorList>
            <person name="Gilroy R."/>
            <person name="Ravi A."/>
            <person name="Getino M."/>
            <person name="Pursley I."/>
            <person name="Horton D.L."/>
            <person name="Alikhan N.F."/>
            <person name="Baker D."/>
            <person name="Gharbi K."/>
            <person name="Hall N."/>
            <person name="Watson M."/>
            <person name="Adriaenssens E.M."/>
            <person name="Foster-Nyarko E."/>
            <person name="Jarju S."/>
            <person name="Secka A."/>
            <person name="Antonio M."/>
            <person name="Oren A."/>
            <person name="Chaudhuri R.R."/>
            <person name="La Ragione R."/>
            <person name="Hildebrand F."/>
            <person name="Pallen M.J."/>
        </authorList>
    </citation>
    <scope>NUCLEOTIDE SEQUENCE</scope>
    <source>
        <strain evidence="4">ChiGjej6B6-11269</strain>
    </source>
</reference>
<evidence type="ECO:0000313" key="5">
    <source>
        <dbReference type="Proteomes" id="UP000786989"/>
    </source>
</evidence>
<organism evidence="4 5">
    <name type="scientific">Slackia equolifaciens</name>
    <dbReference type="NCBI Taxonomy" id="498718"/>
    <lineage>
        <taxon>Bacteria</taxon>
        <taxon>Bacillati</taxon>
        <taxon>Actinomycetota</taxon>
        <taxon>Coriobacteriia</taxon>
        <taxon>Eggerthellales</taxon>
        <taxon>Eggerthellaceae</taxon>
        <taxon>Slackia</taxon>
    </lineage>
</organism>
<dbReference type="InterPro" id="IPR035391">
    <property type="entry name" value="Arylsulfotran_N"/>
</dbReference>
<gene>
    <name evidence="4" type="ORF">K8U77_02375</name>
</gene>
<dbReference type="EMBL" id="DYWI01000038">
    <property type="protein sequence ID" value="HJF64950.1"/>
    <property type="molecule type" value="Genomic_DNA"/>
</dbReference>
<feature type="region of interest" description="Disordered" evidence="1">
    <location>
        <begin position="1"/>
        <end position="71"/>
    </location>
</feature>
<proteinExistence type="predicted"/>
<feature type="compositionally biased region" description="Low complexity" evidence="1">
    <location>
        <begin position="32"/>
        <end position="53"/>
    </location>
</feature>
<feature type="domain" description="Arylsulfotransferase N-terminal" evidence="3">
    <location>
        <begin position="193"/>
        <end position="293"/>
    </location>
</feature>
<accession>A0A9D3A120</accession>
<feature type="transmembrane region" description="Helical" evidence="2">
    <location>
        <begin position="82"/>
        <end position="104"/>
    </location>
</feature>
<evidence type="ECO:0000259" key="3">
    <source>
        <dbReference type="Pfam" id="PF17425"/>
    </source>
</evidence>
<dbReference type="PANTHER" id="PTHR35340:SF5">
    <property type="entry name" value="ASST-DOMAIN-CONTAINING PROTEIN"/>
    <property type="match status" value="1"/>
</dbReference>
<keyword evidence="2" id="KW-0472">Membrane</keyword>
<dbReference type="InterPro" id="IPR010262">
    <property type="entry name" value="Arylsulfotransferase_bact"/>
</dbReference>
<evidence type="ECO:0000313" key="4">
    <source>
        <dbReference type="EMBL" id="HJF64950.1"/>
    </source>
</evidence>